<feature type="non-terminal residue" evidence="1">
    <location>
        <position position="119"/>
    </location>
</feature>
<reference evidence="1 2" key="1">
    <citation type="journal article" date="2019" name="Genome Biol. Evol.">
        <title>Insights into the evolution of the New World diploid cottons (Gossypium, subgenus Houzingenia) based on genome sequencing.</title>
        <authorList>
            <person name="Grover C.E."/>
            <person name="Arick M.A. 2nd"/>
            <person name="Thrash A."/>
            <person name="Conover J.L."/>
            <person name="Sanders W.S."/>
            <person name="Peterson D.G."/>
            <person name="Frelichowski J.E."/>
            <person name="Scheffler J.A."/>
            <person name="Scheffler B.E."/>
            <person name="Wendel J.F."/>
        </authorList>
    </citation>
    <scope>NUCLEOTIDE SEQUENCE [LARGE SCALE GENOMIC DNA]</scope>
    <source>
        <strain evidence="1">8</strain>
        <tissue evidence="1">Leaf</tissue>
    </source>
</reference>
<sequence length="119" mass="13507">VLKGKSIHLLAKVYRSGLVVEPVRPPVCRSTGLISLSGLVPQSVPVLTGCLIEECWSEEPFRRPTFRQIITRLDDINNQLAHKGNWKVGPLKCLKNFENMLKRDRLNPSSRTSRSTTRR</sequence>
<protein>
    <recommendedName>
        <fullName evidence="3">Serine-threonine/tyrosine-protein kinase catalytic domain-containing protein</fullName>
    </recommendedName>
</protein>
<proteinExistence type="predicted"/>
<evidence type="ECO:0000313" key="2">
    <source>
        <dbReference type="Proteomes" id="UP000593568"/>
    </source>
</evidence>
<dbReference type="EMBL" id="JABEZW010000012">
    <property type="protein sequence ID" value="MBA0781288.1"/>
    <property type="molecule type" value="Genomic_DNA"/>
</dbReference>
<dbReference type="Proteomes" id="UP000593568">
    <property type="component" value="Unassembled WGS sequence"/>
</dbReference>
<gene>
    <name evidence="1" type="ORF">Gotri_002226</name>
</gene>
<evidence type="ECO:0008006" key="3">
    <source>
        <dbReference type="Google" id="ProtNLM"/>
    </source>
</evidence>
<organism evidence="1 2">
    <name type="scientific">Gossypium trilobum</name>
    <dbReference type="NCBI Taxonomy" id="34281"/>
    <lineage>
        <taxon>Eukaryota</taxon>
        <taxon>Viridiplantae</taxon>
        <taxon>Streptophyta</taxon>
        <taxon>Embryophyta</taxon>
        <taxon>Tracheophyta</taxon>
        <taxon>Spermatophyta</taxon>
        <taxon>Magnoliopsida</taxon>
        <taxon>eudicotyledons</taxon>
        <taxon>Gunneridae</taxon>
        <taxon>Pentapetalae</taxon>
        <taxon>rosids</taxon>
        <taxon>malvids</taxon>
        <taxon>Malvales</taxon>
        <taxon>Malvaceae</taxon>
        <taxon>Malvoideae</taxon>
        <taxon>Gossypium</taxon>
    </lineage>
</organism>
<keyword evidence="2" id="KW-1185">Reference proteome</keyword>
<evidence type="ECO:0000313" key="1">
    <source>
        <dbReference type="EMBL" id="MBA0781288.1"/>
    </source>
</evidence>
<dbReference type="AlphaFoldDB" id="A0A7J9F7Y7"/>
<comment type="caution">
    <text evidence="1">The sequence shown here is derived from an EMBL/GenBank/DDBJ whole genome shotgun (WGS) entry which is preliminary data.</text>
</comment>
<name>A0A7J9F7Y7_9ROSI</name>
<accession>A0A7J9F7Y7</accession>